<organism evidence="1 2">
    <name type="scientific">Xylaria grammica</name>
    <dbReference type="NCBI Taxonomy" id="363999"/>
    <lineage>
        <taxon>Eukaryota</taxon>
        <taxon>Fungi</taxon>
        <taxon>Dikarya</taxon>
        <taxon>Ascomycota</taxon>
        <taxon>Pezizomycotina</taxon>
        <taxon>Sordariomycetes</taxon>
        <taxon>Xylariomycetidae</taxon>
        <taxon>Xylariales</taxon>
        <taxon>Xylariaceae</taxon>
        <taxon>Xylaria</taxon>
    </lineage>
</organism>
<proteinExistence type="predicted"/>
<evidence type="ECO:0000313" key="2">
    <source>
        <dbReference type="Proteomes" id="UP000286045"/>
    </source>
</evidence>
<accession>A0A439D6Z1</accession>
<gene>
    <name evidence="1" type="ORF">EKO27_g4937</name>
</gene>
<dbReference type="Proteomes" id="UP000286045">
    <property type="component" value="Unassembled WGS sequence"/>
</dbReference>
<reference evidence="1 2" key="1">
    <citation type="submission" date="2018-12" db="EMBL/GenBank/DDBJ databases">
        <title>Draft genome sequence of Xylaria grammica IHI A82.</title>
        <authorList>
            <person name="Buettner E."/>
            <person name="Kellner H."/>
        </authorList>
    </citation>
    <scope>NUCLEOTIDE SEQUENCE [LARGE SCALE GENOMIC DNA]</scope>
    <source>
        <strain evidence="1 2">IHI A82</strain>
    </source>
</reference>
<dbReference type="EMBL" id="RYZI01000124">
    <property type="protein sequence ID" value="RWA10172.1"/>
    <property type="molecule type" value="Genomic_DNA"/>
</dbReference>
<name>A0A439D6Z1_9PEZI</name>
<evidence type="ECO:0000313" key="1">
    <source>
        <dbReference type="EMBL" id="RWA10172.1"/>
    </source>
</evidence>
<protein>
    <submittedName>
        <fullName evidence="1">Uncharacterized protein</fullName>
    </submittedName>
</protein>
<sequence>MRGVTRSRRSWYSLFVGESIPPIWSQEFHRLPFDDIARAAIAGPASVFEARGLAVDYTAIVHTQRGPDLPTIDVAATRENAQAYARDVALCARCQNVGMPRLFANFFGAFFDQRSALERLFVNHRWLGPFADPSIRVNAALIRQAGTMYSCGPPRQSPEAMLRAAETWFGNRLEFPFFFPRWGLMVDMDNMYTLYIQVLWNGFMKDWLINLVDRPSMSVPHRQCIRGYDQIRPDIIHPGN</sequence>
<keyword evidence="2" id="KW-1185">Reference proteome</keyword>
<comment type="caution">
    <text evidence="1">The sequence shown here is derived from an EMBL/GenBank/DDBJ whole genome shotgun (WGS) entry which is preliminary data.</text>
</comment>
<dbReference type="AlphaFoldDB" id="A0A439D6Z1"/>